<comment type="caution">
    <text evidence="4">The sequence shown here is derived from an EMBL/GenBank/DDBJ whole genome shotgun (WGS) entry which is preliminary data.</text>
</comment>
<dbReference type="NCBIfam" id="TIGR00277">
    <property type="entry name" value="HDIG"/>
    <property type="match status" value="1"/>
</dbReference>
<feature type="transmembrane region" description="Helical" evidence="2">
    <location>
        <begin position="450"/>
        <end position="473"/>
    </location>
</feature>
<feature type="transmembrane region" description="Helical" evidence="2">
    <location>
        <begin position="416"/>
        <end position="438"/>
    </location>
</feature>
<dbReference type="PANTHER" id="PTHR36442:SF1">
    <property type="entry name" value="CYCLIC-DI-AMP PHOSPHODIESTERASE PGPH"/>
    <property type="match status" value="1"/>
</dbReference>
<dbReference type="InterPro" id="IPR011621">
    <property type="entry name" value="Metal-dep_PHydrolase_7TM_intra"/>
</dbReference>
<dbReference type="InterPro" id="IPR006674">
    <property type="entry name" value="HD_domain"/>
</dbReference>
<evidence type="ECO:0000256" key="1">
    <source>
        <dbReference type="SAM" id="MobiDB-lite"/>
    </source>
</evidence>
<evidence type="ECO:0000259" key="3">
    <source>
        <dbReference type="PROSITE" id="PS51831"/>
    </source>
</evidence>
<dbReference type="InterPro" id="IPR003607">
    <property type="entry name" value="HD/PDEase_dom"/>
</dbReference>
<keyword evidence="2" id="KW-0472">Membrane</keyword>
<name>A0ABV5WM93_9BACI</name>
<dbReference type="InterPro" id="IPR006675">
    <property type="entry name" value="HDIG_dom"/>
</dbReference>
<dbReference type="RefSeq" id="WP_379951901.1">
    <property type="nucleotide sequence ID" value="NZ_JBHMAF010000196.1"/>
</dbReference>
<proteinExistence type="predicted"/>
<dbReference type="CDD" id="cd00077">
    <property type="entry name" value="HDc"/>
    <property type="match status" value="1"/>
</dbReference>
<feature type="region of interest" description="Disordered" evidence="1">
    <location>
        <begin position="112"/>
        <end position="133"/>
    </location>
</feature>
<dbReference type="Gene3D" id="1.10.3210.10">
    <property type="entry name" value="Hypothetical protein af1432"/>
    <property type="match status" value="1"/>
</dbReference>
<accession>A0ABV5WM93</accession>
<dbReference type="Pfam" id="PF07698">
    <property type="entry name" value="7TM-7TMR_HD"/>
    <property type="match status" value="1"/>
</dbReference>
<feature type="transmembrane region" description="Helical" evidence="2">
    <location>
        <begin position="315"/>
        <end position="337"/>
    </location>
</feature>
<evidence type="ECO:0000256" key="2">
    <source>
        <dbReference type="SAM" id="Phobius"/>
    </source>
</evidence>
<dbReference type="Pfam" id="PF07697">
    <property type="entry name" value="7TMR-HDED"/>
    <property type="match status" value="1"/>
</dbReference>
<feature type="transmembrane region" description="Helical" evidence="2">
    <location>
        <begin position="366"/>
        <end position="385"/>
    </location>
</feature>
<evidence type="ECO:0000313" key="4">
    <source>
        <dbReference type="EMBL" id="MFB9761793.1"/>
    </source>
</evidence>
<gene>
    <name evidence="4" type="ORF">ACFFMS_26535</name>
</gene>
<dbReference type="PANTHER" id="PTHR36442">
    <property type="entry name" value="CYCLIC-DI-AMP PHOSPHODIESTERASE PGPH"/>
    <property type="match status" value="1"/>
</dbReference>
<keyword evidence="2" id="KW-1133">Transmembrane helix</keyword>
<dbReference type="InterPro" id="IPR011624">
    <property type="entry name" value="Metal-dep_PHydrolase_7TM_extra"/>
</dbReference>
<keyword evidence="5" id="KW-1185">Reference proteome</keyword>
<feature type="compositionally biased region" description="Polar residues" evidence="1">
    <location>
        <begin position="117"/>
        <end position="128"/>
    </location>
</feature>
<feature type="transmembrane region" description="Helical" evidence="2">
    <location>
        <begin position="280"/>
        <end position="299"/>
    </location>
</feature>
<dbReference type="PROSITE" id="PS51831">
    <property type="entry name" value="HD"/>
    <property type="match status" value="1"/>
</dbReference>
<dbReference type="Pfam" id="PF01966">
    <property type="entry name" value="HD"/>
    <property type="match status" value="1"/>
</dbReference>
<dbReference type="EMBL" id="JBHMAF010000196">
    <property type="protein sequence ID" value="MFB9761793.1"/>
    <property type="molecule type" value="Genomic_DNA"/>
</dbReference>
<dbReference type="SMART" id="SM00471">
    <property type="entry name" value="HDc"/>
    <property type="match status" value="1"/>
</dbReference>
<organism evidence="4 5">
    <name type="scientific">Ectobacillus funiculus</name>
    <dbReference type="NCBI Taxonomy" id="137993"/>
    <lineage>
        <taxon>Bacteria</taxon>
        <taxon>Bacillati</taxon>
        <taxon>Bacillota</taxon>
        <taxon>Bacilli</taxon>
        <taxon>Bacillales</taxon>
        <taxon>Bacillaceae</taxon>
        <taxon>Ectobacillus</taxon>
    </lineage>
</organism>
<dbReference type="InterPro" id="IPR052722">
    <property type="entry name" value="PgpH_phosphodiesterase"/>
</dbReference>
<reference evidence="4 5" key="1">
    <citation type="submission" date="2024-09" db="EMBL/GenBank/DDBJ databases">
        <authorList>
            <person name="Sun Q."/>
            <person name="Mori K."/>
        </authorList>
    </citation>
    <scope>NUCLEOTIDE SEQUENCE [LARGE SCALE GENOMIC DNA]</scope>
    <source>
        <strain evidence="4 5">JCM 11201</strain>
    </source>
</reference>
<evidence type="ECO:0000313" key="5">
    <source>
        <dbReference type="Proteomes" id="UP001589609"/>
    </source>
</evidence>
<feature type="transmembrane region" description="Helical" evidence="2">
    <location>
        <begin position="391"/>
        <end position="409"/>
    </location>
</feature>
<protein>
    <submittedName>
        <fullName evidence="4">HD family phosphohydrolase</fullName>
    </submittedName>
</protein>
<sequence>MSKSSKLSQWFRRMRYSRLFIALLYLFLGAVLFFTLIGNVRPDKLDIKLLSIAKNSIHSPVTIEDKVTTEKRKREAAQKVPDQYTYHSEYKSNRVNVVESVFSAVKEVQEETKAAQADQTDPTEQPDVSEQEQLQKLKKKLPTELVKSLSDQVLLALLNAPPDQLSVARESTITAVNYAMSDQIDMNEADRSRERIAKELQDVSVSGGLKAAIVALGQYAVVPNYFYDPVATKERRKLEMDAVDPVFILQGQILVKEGDTITREVYEQLELVGLLADHRAFQPFIGLFLLLSVLLYFIYKQFDQFSKQQRSDKPYLFAYTIIITITILTMKMISIFQSIEYNGLGYLVPVAMGTMLVKLMIGDRFVFITSLIFSISGSIMFNEGITSSLNYHVGFYLLISSLSVTVFLREKKRRSMILHAGTLVAVLNVIVLIALLLLRNGSLSLSETALHLLLAAVSGIVSSVLTLGILPYLESGLGIVSAMKLMELSSPNSPLLRKILLEAPGTYHHSIMVANLAEAACDAIGADGLLARVGAYYHDIGKTMQPHLFIENQMGMGNPHDSLKPEVSRDIIFAHVSDGVAVLEEHRIPKEIIDITAQHHGTTLLKYFYYKAVKEDEQRYTENMFRYPGPKASSKESAVVGIADSVEAAVRSMNAPTPEQIAQLVQGIIADRLKDGQFSECNLTFKELQTIEKTICETLNGIFHSRIKYPNL</sequence>
<dbReference type="Proteomes" id="UP001589609">
    <property type="component" value="Unassembled WGS sequence"/>
</dbReference>
<keyword evidence="2" id="KW-0812">Transmembrane</keyword>
<dbReference type="SUPFAM" id="SSF109604">
    <property type="entry name" value="HD-domain/PDEase-like"/>
    <property type="match status" value="1"/>
</dbReference>
<feature type="domain" description="HD" evidence="3">
    <location>
        <begin position="506"/>
        <end position="649"/>
    </location>
</feature>